<dbReference type="AlphaFoldDB" id="A0A9Q9CEW3"/>
<dbReference type="InterPro" id="IPR050104">
    <property type="entry name" value="FMN-dep_NADH:Q_OxRdtase_AzoR1"/>
</dbReference>
<comment type="caution">
    <text evidence="6">Lacks conserved residue(s) required for the propagation of feature annotation.</text>
</comment>
<dbReference type="GO" id="GO:0009055">
    <property type="term" value="F:electron transfer activity"/>
    <property type="evidence" value="ECO:0007669"/>
    <property type="project" value="UniProtKB-UniRule"/>
</dbReference>
<dbReference type="InterPro" id="IPR029039">
    <property type="entry name" value="Flavoprotein-like_sf"/>
</dbReference>
<dbReference type="InterPro" id="IPR023048">
    <property type="entry name" value="NADH:quinone_OxRdtase_FMN_depd"/>
</dbReference>
<name>A0A9Q9CEW3_9FIRM</name>
<evidence type="ECO:0000256" key="2">
    <source>
        <dbReference type="ARBA" id="ARBA00022643"/>
    </source>
</evidence>
<feature type="domain" description="Flavodoxin-like fold" evidence="7">
    <location>
        <begin position="3"/>
        <end position="176"/>
    </location>
</feature>
<comment type="similarity">
    <text evidence="6">Belongs to the azoreductase type 1 family.</text>
</comment>
<evidence type="ECO:0000256" key="3">
    <source>
        <dbReference type="ARBA" id="ARBA00023002"/>
    </source>
</evidence>
<proteinExistence type="inferred from homology"/>
<dbReference type="Pfam" id="PF02525">
    <property type="entry name" value="Flavodoxin_2"/>
    <property type="match status" value="1"/>
</dbReference>
<accession>A0A9Q9CEW3</accession>
<keyword evidence="3 6" id="KW-0560">Oxidoreductase</keyword>
<evidence type="ECO:0000259" key="7">
    <source>
        <dbReference type="Pfam" id="PF02525"/>
    </source>
</evidence>
<evidence type="ECO:0000313" key="9">
    <source>
        <dbReference type="Proteomes" id="UP001058072"/>
    </source>
</evidence>
<evidence type="ECO:0000256" key="4">
    <source>
        <dbReference type="ARBA" id="ARBA00023027"/>
    </source>
</evidence>
<dbReference type="EMBL" id="CP071250">
    <property type="protein sequence ID" value="UUF07365.1"/>
    <property type="molecule type" value="Genomic_DNA"/>
</dbReference>
<evidence type="ECO:0000256" key="6">
    <source>
        <dbReference type="HAMAP-Rule" id="MF_01216"/>
    </source>
</evidence>
<dbReference type="SUPFAM" id="SSF52218">
    <property type="entry name" value="Flavoproteins"/>
    <property type="match status" value="1"/>
</dbReference>
<dbReference type="Gene3D" id="3.40.50.360">
    <property type="match status" value="1"/>
</dbReference>
<dbReference type="GO" id="GO:0010181">
    <property type="term" value="F:FMN binding"/>
    <property type="evidence" value="ECO:0007669"/>
    <property type="project" value="UniProtKB-UniRule"/>
</dbReference>
<keyword evidence="1 6" id="KW-0285">Flavoprotein</keyword>
<evidence type="ECO:0000313" key="8">
    <source>
        <dbReference type="EMBL" id="UUF07365.1"/>
    </source>
</evidence>
<evidence type="ECO:0000256" key="1">
    <source>
        <dbReference type="ARBA" id="ARBA00022630"/>
    </source>
</evidence>
<keyword evidence="2 6" id="KW-0288">FMN</keyword>
<dbReference type="RefSeq" id="WP_212724542.1">
    <property type="nucleotide sequence ID" value="NZ_CP071250.1"/>
</dbReference>
<sequence length="196" mass="22725">MARLLYIKANPKPCDQSLTYRLSDVFIQAYQQAHPTDEVEVLDLYQTIMPIMDYERLSRYNQGIETEIKQIAEQFKSYDKCVIAAPVWNHSFPAMLKVYLDNIIYRHVTFTYQDGKMLGLCSEMKVLYITSSGQVYDGERKFLDHHQSQIKAIFDLIGLTQVEVVGLLGRNRLSNEQLIHEVGKLQGELQQKAQIF</sequence>
<dbReference type="GO" id="GO:0016655">
    <property type="term" value="F:oxidoreductase activity, acting on NAD(P)H, quinone or similar compound as acceptor"/>
    <property type="evidence" value="ECO:0007669"/>
    <property type="project" value="InterPro"/>
</dbReference>
<organism evidence="8 9">
    <name type="scientific">Turicibacter bilis</name>
    <dbReference type="NCBI Taxonomy" id="2735723"/>
    <lineage>
        <taxon>Bacteria</taxon>
        <taxon>Bacillati</taxon>
        <taxon>Bacillota</taxon>
        <taxon>Erysipelotrichia</taxon>
        <taxon>Erysipelotrichales</taxon>
        <taxon>Turicibacteraceae</taxon>
        <taxon>Turicibacter</taxon>
    </lineage>
</organism>
<protein>
    <recommendedName>
        <fullName evidence="6">FMN dependent NADH:quinone oxidoreductase</fullName>
        <ecNumber evidence="6">1.6.5.-</ecNumber>
    </recommendedName>
    <alternativeName>
        <fullName evidence="6">Azo-dye reductase</fullName>
    </alternativeName>
    <alternativeName>
        <fullName evidence="6">FMN-dependent NADH-azo compound oxidoreductase</fullName>
    </alternativeName>
    <alternativeName>
        <fullName evidence="6">FMN-dependent NADH-azoreductase</fullName>
        <ecNumber evidence="6">1.7.1.17</ecNumber>
    </alternativeName>
</protein>
<dbReference type="InterPro" id="IPR003680">
    <property type="entry name" value="Flavodoxin_fold"/>
</dbReference>
<comment type="subunit">
    <text evidence="6">Homodimer.</text>
</comment>
<comment type="function">
    <text evidence="6">Quinone reductase that provides resistance to thiol-specific stress caused by electrophilic quinones.</text>
</comment>
<dbReference type="EC" id="1.6.5.-" evidence="6"/>
<dbReference type="EC" id="1.7.1.17" evidence="6"/>
<gene>
    <name evidence="6" type="primary">azoR</name>
    <name evidence="8" type="ORF">J0J70_06890</name>
</gene>
<dbReference type="PANTHER" id="PTHR43741">
    <property type="entry name" value="FMN-DEPENDENT NADH-AZOREDUCTASE 1"/>
    <property type="match status" value="1"/>
</dbReference>
<comment type="catalytic activity">
    <reaction evidence="5">
        <text>N,N-dimethyl-1,4-phenylenediamine + anthranilate + 2 NAD(+) = 2-(4-dimethylaminophenyl)diazenylbenzoate + 2 NADH + 2 H(+)</text>
        <dbReference type="Rhea" id="RHEA:55872"/>
        <dbReference type="ChEBI" id="CHEBI:15378"/>
        <dbReference type="ChEBI" id="CHEBI:15783"/>
        <dbReference type="ChEBI" id="CHEBI:16567"/>
        <dbReference type="ChEBI" id="CHEBI:57540"/>
        <dbReference type="ChEBI" id="CHEBI:57945"/>
        <dbReference type="ChEBI" id="CHEBI:71579"/>
        <dbReference type="EC" id="1.7.1.17"/>
    </reaction>
    <physiologicalReaction direction="right-to-left" evidence="5">
        <dbReference type="Rhea" id="RHEA:55874"/>
    </physiologicalReaction>
</comment>
<dbReference type="PANTHER" id="PTHR43741:SF4">
    <property type="entry name" value="FMN-DEPENDENT NADH:QUINONE OXIDOREDUCTASE"/>
    <property type="match status" value="1"/>
</dbReference>
<comment type="function">
    <text evidence="6">Also exhibits azoreductase activity. Catalyzes the reductive cleavage of the azo bond in aromatic azo compounds to the corresponding amines.</text>
</comment>
<comment type="catalytic activity">
    <reaction evidence="6">
        <text>2 a quinone + NADH + H(+) = 2 a 1,4-benzosemiquinone + NAD(+)</text>
        <dbReference type="Rhea" id="RHEA:65952"/>
        <dbReference type="ChEBI" id="CHEBI:15378"/>
        <dbReference type="ChEBI" id="CHEBI:57540"/>
        <dbReference type="ChEBI" id="CHEBI:57945"/>
        <dbReference type="ChEBI" id="CHEBI:132124"/>
        <dbReference type="ChEBI" id="CHEBI:134225"/>
    </reaction>
</comment>
<dbReference type="GO" id="GO:0016652">
    <property type="term" value="F:oxidoreductase activity, acting on NAD(P)H as acceptor"/>
    <property type="evidence" value="ECO:0007669"/>
    <property type="project" value="UniProtKB-UniRule"/>
</dbReference>
<dbReference type="Proteomes" id="UP001058072">
    <property type="component" value="Chromosome"/>
</dbReference>
<comment type="cofactor">
    <cofactor evidence="6">
        <name>FMN</name>
        <dbReference type="ChEBI" id="CHEBI:58210"/>
    </cofactor>
    <text evidence="6">Binds 1 FMN per subunit.</text>
</comment>
<keyword evidence="4 6" id="KW-0520">NAD</keyword>
<evidence type="ECO:0000256" key="5">
    <source>
        <dbReference type="ARBA" id="ARBA00048542"/>
    </source>
</evidence>
<reference evidence="8" key="1">
    <citation type="submission" date="2021-03" db="EMBL/GenBank/DDBJ databases">
        <title>Comparative Genomics and Metabolomics in the genus Turicibacter.</title>
        <authorList>
            <person name="Maki J."/>
            <person name="Looft T."/>
        </authorList>
    </citation>
    <scope>NUCLEOTIDE SEQUENCE</scope>
    <source>
        <strain evidence="8">ISU324</strain>
    </source>
</reference>
<dbReference type="HAMAP" id="MF_01216">
    <property type="entry name" value="Azoreductase_type1"/>
    <property type="match status" value="1"/>
</dbReference>